<accession>F8PBY6</accession>
<dbReference type="PRINTS" id="PR00081">
    <property type="entry name" value="GDHRDH"/>
</dbReference>
<dbReference type="RefSeq" id="XP_007323910.1">
    <property type="nucleotide sequence ID" value="XM_007323848.1"/>
</dbReference>
<evidence type="ECO:0000256" key="1">
    <source>
        <dbReference type="ARBA" id="ARBA00006484"/>
    </source>
</evidence>
<dbReference type="AlphaFoldDB" id="F8PBY6"/>
<dbReference type="SUPFAM" id="SSF51735">
    <property type="entry name" value="NAD(P)-binding Rossmann-fold domains"/>
    <property type="match status" value="1"/>
</dbReference>
<dbReference type="Pfam" id="PF00106">
    <property type="entry name" value="adh_short"/>
    <property type="match status" value="1"/>
</dbReference>
<evidence type="ECO:0000256" key="2">
    <source>
        <dbReference type="ARBA" id="ARBA00022857"/>
    </source>
</evidence>
<name>F8PBY6_SERL9</name>
<reference evidence="5" key="1">
    <citation type="submission" date="2011-04" db="EMBL/GenBank/DDBJ databases">
        <title>Evolution of plant cell wall degrading machinery underlies the functional diversity of forest fungi.</title>
        <authorList>
            <consortium name="US DOE Joint Genome Institute (JGI-PGF)"/>
            <person name="Eastwood D.C."/>
            <person name="Floudas D."/>
            <person name="Binder M."/>
            <person name="Majcherczyk A."/>
            <person name="Schneider P."/>
            <person name="Aerts A."/>
            <person name="Asiegbu F.O."/>
            <person name="Baker S.E."/>
            <person name="Barry K."/>
            <person name="Bendiksby M."/>
            <person name="Blumentritt M."/>
            <person name="Coutinho P.M."/>
            <person name="Cullen D."/>
            <person name="Cullen D."/>
            <person name="Gathman A."/>
            <person name="Goodell B."/>
            <person name="Henrissat B."/>
            <person name="Ihrmark K."/>
            <person name="Kauserud H."/>
            <person name="Kohler A."/>
            <person name="LaButti K."/>
            <person name="Lapidus A."/>
            <person name="Lavin J.L."/>
            <person name="Lee Y.-H."/>
            <person name="Lindquist E."/>
            <person name="Lilly W."/>
            <person name="Lucas S."/>
            <person name="Morin E."/>
            <person name="Murat C."/>
            <person name="Oguiza J.A."/>
            <person name="Park J."/>
            <person name="Pisabarro A.G."/>
            <person name="Riley R."/>
            <person name="Rosling A."/>
            <person name="Salamov A."/>
            <person name="Schmidt O."/>
            <person name="Schmutz J."/>
            <person name="Skrede I."/>
            <person name="Stenlid J."/>
            <person name="Wiebenga A."/>
            <person name="Xie X."/>
            <person name="Kues U."/>
            <person name="Hibbett D.S."/>
            <person name="Hoffmeister D."/>
            <person name="Hogberg N."/>
            <person name="Martin F."/>
            <person name="Grigoriev I.V."/>
            <person name="Watkinson S.C."/>
        </authorList>
    </citation>
    <scope>NUCLEOTIDE SEQUENCE</scope>
    <source>
        <strain evidence="5">S7.9</strain>
    </source>
</reference>
<evidence type="ECO:0000313" key="5">
    <source>
        <dbReference type="EMBL" id="EGO19189.1"/>
    </source>
</evidence>
<dbReference type="PANTHER" id="PTHR43976">
    <property type="entry name" value="SHORT CHAIN DEHYDROGENASE"/>
    <property type="match status" value="1"/>
</dbReference>
<comment type="similarity">
    <text evidence="1 4">Belongs to the short-chain dehydrogenases/reductases (SDR) family.</text>
</comment>
<protein>
    <recommendedName>
        <fullName evidence="6">NAD(P)-binding protein</fullName>
    </recommendedName>
</protein>
<dbReference type="CDD" id="cd05374">
    <property type="entry name" value="17beta-HSD-like_SDR_c"/>
    <property type="match status" value="1"/>
</dbReference>
<dbReference type="KEGG" id="sla:SERLADRAFT_479534"/>
<dbReference type="GeneID" id="18821366"/>
<evidence type="ECO:0008006" key="6">
    <source>
        <dbReference type="Google" id="ProtNLM"/>
    </source>
</evidence>
<proteinExistence type="inferred from homology"/>
<organism>
    <name type="scientific">Serpula lacrymans var. lacrymans (strain S7.9)</name>
    <name type="common">Dry rot fungus</name>
    <dbReference type="NCBI Taxonomy" id="578457"/>
    <lineage>
        <taxon>Eukaryota</taxon>
        <taxon>Fungi</taxon>
        <taxon>Dikarya</taxon>
        <taxon>Basidiomycota</taxon>
        <taxon>Agaricomycotina</taxon>
        <taxon>Agaricomycetes</taxon>
        <taxon>Agaricomycetidae</taxon>
        <taxon>Boletales</taxon>
        <taxon>Coniophorineae</taxon>
        <taxon>Serpulaceae</taxon>
        <taxon>Serpula</taxon>
    </lineage>
</organism>
<dbReference type="GO" id="GO:0016491">
    <property type="term" value="F:oxidoreductase activity"/>
    <property type="evidence" value="ECO:0007669"/>
    <property type="project" value="UniProtKB-KW"/>
</dbReference>
<dbReference type="EMBL" id="GL945444">
    <property type="protein sequence ID" value="EGO19189.1"/>
    <property type="molecule type" value="Genomic_DNA"/>
</dbReference>
<evidence type="ECO:0000256" key="3">
    <source>
        <dbReference type="ARBA" id="ARBA00023002"/>
    </source>
</evidence>
<dbReference type="PROSITE" id="PS00061">
    <property type="entry name" value="ADH_SHORT"/>
    <property type="match status" value="1"/>
</dbReference>
<dbReference type="OrthoDB" id="1274115at2759"/>
<dbReference type="PRINTS" id="PR00080">
    <property type="entry name" value="SDRFAMILY"/>
</dbReference>
<dbReference type="InterPro" id="IPR020904">
    <property type="entry name" value="Sc_DH/Rdtase_CS"/>
</dbReference>
<dbReference type="InterPro" id="IPR051911">
    <property type="entry name" value="SDR_oxidoreductase"/>
</dbReference>
<dbReference type="Gene3D" id="3.40.50.720">
    <property type="entry name" value="NAD(P)-binding Rossmann-like Domain"/>
    <property type="match status" value="1"/>
</dbReference>
<gene>
    <name evidence="5" type="ORF">SERLADRAFT_479534</name>
</gene>
<keyword evidence="2" id="KW-0521">NADP</keyword>
<dbReference type="InterPro" id="IPR002347">
    <property type="entry name" value="SDR_fam"/>
</dbReference>
<dbReference type="HOGENOM" id="CLU_010194_2_9_1"/>
<evidence type="ECO:0000256" key="4">
    <source>
        <dbReference type="RuleBase" id="RU000363"/>
    </source>
</evidence>
<dbReference type="InterPro" id="IPR036291">
    <property type="entry name" value="NAD(P)-bd_dom_sf"/>
</dbReference>
<sequence>MSPRTWFITGASSGFGRALTAIVMKNGERAIAADRNEEGLGELSKKYSNEQLLTIQLDVTNQEAIAAAFLKAKERFGQIDVVYNGAGIGLMGEVESIPDRAARNLFEINFWGAVNISREAVKFFREVNPPGAGGTLLQTSSSLGLAASPAASFYSAAKFALEGFCESLSMELDPEWKIRIVVVEPGWFRTGIITTEAAFPEHPAYKKSSLPSHRARQALSVDRHQTARGDPEKAAQKMYEVAGLDNPPPRLALGKDCLKSVRTKTEGLTANLNEYESWSDDLLFDEASKVGQSRPKKQGLL</sequence>
<dbReference type="PANTHER" id="PTHR43976:SF16">
    <property type="entry name" value="SHORT-CHAIN DEHYDROGENASE_REDUCTASE FAMILY PROTEIN"/>
    <property type="match status" value="1"/>
</dbReference>
<keyword evidence="3" id="KW-0560">Oxidoreductase</keyword>
<dbReference type="Proteomes" id="UP000008064">
    <property type="component" value="Unassembled WGS sequence"/>
</dbReference>